<accession>A0A060ZFY4</accession>
<feature type="transmembrane region" description="Helical" evidence="1">
    <location>
        <begin position="57"/>
        <end position="79"/>
    </location>
</feature>
<name>A0A060ZFY4_ONCMY</name>
<proteinExistence type="predicted"/>
<dbReference type="Gene3D" id="2.60.40.4060">
    <property type="entry name" value="Reeler domain"/>
    <property type="match status" value="1"/>
</dbReference>
<evidence type="ECO:0000256" key="1">
    <source>
        <dbReference type="SAM" id="Phobius"/>
    </source>
</evidence>
<dbReference type="InterPro" id="IPR042307">
    <property type="entry name" value="Reeler_sf"/>
</dbReference>
<dbReference type="PROSITE" id="PS51019">
    <property type="entry name" value="REELIN"/>
    <property type="match status" value="1"/>
</dbReference>
<organism evidence="3 4">
    <name type="scientific">Oncorhynchus mykiss</name>
    <name type="common">Rainbow trout</name>
    <name type="synonym">Salmo gairdneri</name>
    <dbReference type="NCBI Taxonomy" id="8022"/>
    <lineage>
        <taxon>Eukaryota</taxon>
        <taxon>Metazoa</taxon>
        <taxon>Chordata</taxon>
        <taxon>Craniata</taxon>
        <taxon>Vertebrata</taxon>
        <taxon>Euteleostomi</taxon>
        <taxon>Actinopterygii</taxon>
        <taxon>Neopterygii</taxon>
        <taxon>Teleostei</taxon>
        <taxon>Protacanthopterygii</taxon>
        <taxon>Salmoniformes</taxon>
        <taxon>Salmonidae</taxon>
        <taxon>Salmoninae</taxon>
        <taxon>Oncorhynchus</taxon>
    </lineage>
</organism>
<dbReference type="AlphaFoldDB" id="A0A060ZFY4"/>
<evidence type="ECO:0000259" key="2">
    <source>
        <dbReference type="PROSITE" id="PS51019"/>
    </source>
</evidence>
<evidence type="ECO:0000313" key="3">
    <source>
        <dbReference type="EMBL" id="CDR00110.1"/>
    </source>
</evidence>
<evidence type="ECO:0000313" key="4">
    <source>
        <dbReference type="Proteomes" id="UP000193380"/>
    </source>
</evidence>
<dbReference type="Proteomes" id="UP000193380">
    <property type="component" value="Unassembled WGS sequence"/>
</dbReference>
<sequence length="210" mass="23636">MDLPLAETATSYPDLINCQVSSIPGVLSGEASVFSSLEPHSFFTTFARINWSESCRFTMAGAGIFLCILLLQCFISTALCNAGFAFTEEPSERAGKSDGYCGRILRAQGTRKEGYNEFRLRVEGDPENYQPGSTYRVTLYASSPAYFRGFTLIALREGREGDKEEDYAGNFQVRQQGDLQLYIIKVIQNENVDITTRIFYFLLNDLQLFR</sequence>
<dbReference type="STRING" id="8022.A0A060ZFY4"/>
<protein>
    <recommendedName>
        <fullName evidence="2">Reelin domain-containing protein</fullName>
    </recommendedName>
</protein>
<dbReference type="Pfam" id="PF02014">
    <property type="entry name" value="Reeler"/>
    <property type="match status" value="1"/>
</dbReference>
<dbReference type="PaxDb" id="8022-A0A060ZFY4"/>
<keyword evidence="1" id="KW-0472">Membrane</keyword>
<feature type="domain" description="Reelin" evidence="2">
    <location>
        <begin position="86"/>
        <end position="210"/>
    </location>
</feature>
<reference evidence="3" key="1">
    <citation type="journal article" date="2014" name="Nat. Commun.">
        <title>The rainbow trout genome provides novel insights into evolution after whole-genome duplication in vertebrates.</title>
        <authorList>
            <person name="Berthelot C."/>
            <person name="Brunet F."/>
            <person name="Chalopin D."/>
            <person name="Juanchich A."/>
            <person name="Bernard M."/>
            <person name="Noel B."/>
            <person name="Bento P."/>
            <person name="Da Silva C."/>
            <person name="Labadie K."/>
            <person name="Alberti A."/>
            <person name="Aury J.M."/>
            <person name="Louis A."/>
            <person name="Dehais P."/>
            <person name="Bardou P."/>
            <person name="Montfort J."/>
            <person name="Klopp C."/>
            <person name="Cabau C."/>
            <person name="Gaspin C."/>
            <person name="Thorgaard G.H."/>
            <person name="Boussaha M."/>
            <person name="Quillet E."/>
            <person name="Guyomard R."/>
            <person name="Galiana D."/>
            <person name="Bobe J."/>
            <person name="Volff J.N."/>
            <person name="Genet C."/>
            <person name="Wincker P."/>
            <person name="Jaillon O."/>
            <person name="Roest Crollius H."/>
            <person name="Guiguen Y."/>
        </authorList>
    </citation>
    <scope>NUCLEOTIDE SEQUENCE [LARGE SCALE GENOMIC DNA]</scope>
</reference>
<gene>
    <name evidence="3" type="ORF">GSONMT00002530001</name>
</gene>
<dbReference type="InterPro" id="IPR002861">
    <property type="entry name" value="Reeler_dom"/>
</dbReference>
<dbReference type="EMBL" id="FR953388">
    <property type="protein sequence ID" value="CDR00110.1"/>
    <property type="molecule type" value="Genomic_DNA"/>
</dbReference>
<keyword evidence="1" id="KW-0812">Transmembrane</keyword>
<reference evidence="3" key="2">
    <citation type="submission" date="2014-03" db="EMBL/GenBank/DDBJ databases">
        <authorList>
            <person name="Genoscope - CEA"/>
        </authorList>
    </citation>
    <scope>NUCLEOTIDE SEQUENCE</scope>
</reference>
<keyword evidence="1" id="KW-1133">Transmembrane helix</keyword>